<evidence type="ECO:0000256" key="1">
    <source>
        <dbReference type="ARBA" id="ARBA00006479"/>
    </source>
</evidence>
<dbReference type="InterPro" id="IPR036390">
    <property type="entry name" value="WH_DNA-bd_sf"/>
</dbReference>
<gene>
    <name evidence="3" type="ORF">GCM10010276_47530</name>
</gene>
<evidence type="ECO:0000256" key="2">
    <source>
        <dbReference type="SAM" id="MobiDB-lite"/>
    </source>
</evidence>
<dbReference type="SUPFAM" id="SSF46785">
    <property type="entry name" value="Winged helix' DNA-binding domain"/>
    <property type="match status" value="1"/>
</dbReference>
<dbReference type="Pfam" id="PF00480">
    <property type="entry name" value="ROK"/>
    <property type="match status" value="1"/>
</dbReference>
<comment type="caution">
    <text evidence="3">The sequence shown here is derived from an EMBL/GenBank/DDBJ whole genome shotgun (WGS) entry which is preliminary data.</text>
</comment>
<comment type="similarity">
    <text evidence="1">Belongs to the ROK (NagC/XylR) family.</text>
</comment>
<dbReference type="InterPro" id="IPR000600">
    <property type="entry name" value="ROK"/>
</dbReference>
<feature type="region of interest" description="Disordered" evidence="2">
    <location>
        <begin position="1"/>
        <end position="22"/>
    </location>
</feature>
<reference evidence="3 4" key="1">
    <citation type="journal article" date="2019" name="Int. J. Syst. Evol. Microbiol.">
        <title>The Global Catalogue of Microorganisms (GCM) 10K type strain sequencing project: providing services to taxonomists for standard genome sequencing and annotation.</title>
        <authorList>
            <consortium name="The Broad Institute Genomics Platform"/>
            <consortium name="The Broad Institute Genome Sequencing Center for Infectious Disease"/>
            <person name="Wu L."/>
            <person name="Ma J."/>
        </authorList>
    </citation>
    <scope>NUCLEOTIDE SEQUENCE [LARGE SCALE GENOMIC DNA]</scope>
    <source>
        <strain evidence="3 4">JCM 4395</strain>
    </source>
</reference>
<dbReference type="InterPro" id="IPR036388">
    <property type="entry name" value="WH-like_DNA-bd_sf"/>
</dbReference>
<dbReference type="RefSeq" id="WP_344402511.1">
    <property type="nucleotide sequence ID" value="NZ_BAAASG010000011.1"/>
</dbReference>
<proteinExistence type="inferred from homology"/>
<organism evidence="3 4">
    <name type="scientific">Streptomyces longisporus</name>
    <dbReference type="NCBI Taxonomy" id="1948"/>
    <lineage>
        <taxon>Bacteria</taxon>
        <taxon>Bacillati</taxon>
        <taxon>Actinomycetota</taxon>
        <taxon>Actinomycetes</taxon>
        <taxon>Kitasatosporales</taxon>
        <taxon>Streptomycetaceae</taxon>
        <taxon>Streptomyces</taxon>
    </lineage>
</organism>
<sequence length="391" mass="40894">MPSATASTLASPASPSSRRRTSASVVLRSVLEHGPVARSTIARLTGLSPASVTDYCARFAELGLIRESAVPRRSNGVGRPHVPVDLDDSRFVVGGVHVAVPYTTVALLDLRGRVVARRELKHERTDPGWVLSRAAEGLGALLAGNPRCRALGVGVAVGGWVDRESGTVVEHALLGWREVAVREVLGERTGLPVHVDGHARALVNAERLFGRARGSGSMLHLFVGNVVDAAFATHDEVHHGPRSQAGVIAHLPVPGGTEPCACGRTGCLQAELSERTLCRRAREAGVTDGVNPMHVVAAAAADDPEAVRLLVQRAGAIGRAARLLLDVLNPETVVVTEVGIIHREDCLNALREGVGGERAAAVVPTSFPDSVLAVAGGSVALDVLYRDPLAA</sequence>
<dbReference type="SUPFAM" id="SSF53067">
    <property type="entry name" value="Actin-like ATPase domain"/>
    <property type="match status" value="1"/>
</dbReference>
<dbReference type="EMBL" id="BAAASG010000011">
    <property type="protein sequence ID" value="GAA2500048.1"/>
    <property type="molecule type" value="Genomic_DNA"/>
</dbReference>
<dbReference type="PANTHER" id="PTHR18964">
    <property type="entry name" value="ROK (REPRESSOR, ORF, KINASE) FAMILY"/>
    <property type="match status" value="1"/>
</dbReference>
<dbReference type="Gene3D" id="1.10.10.10">
    <property type="entry name" value="Winged helix-like DNA-binding domain superfamily/Winged helix DNA-binding domain"/>
    <property type="match status" value="1"/>
</dbReference>
<evidence type="ECO:0000313" key="3">
    <source>
        <dbReference type="EMBL" id="GAA2500048.1"/>
    </source>
</evidence>
<dbReference type="Proteomes" id="UP001501777">
    <property type="component" value="Unassembled WGS sequence"/>
</dbReference>
<accession>A0ABN3MH35</accession>
<keyword evidence="4" id="KW-1185">Reference proteome</keyword>
<protein>
    <submittedName>
        <fullName evidence="3">ROK family transcriptional regulator</fullName>
    </submittedName>
</protein>
<dbReference type="Gene3D" id="3.30.420.40">
    <property type="match status" value="2"/>
</dbReference>
<name>A0ABN3MH35_STRLO</name>
<dbReference type="InterPro" id="IPR043129">
    <property type="entry name" value="ATPase_NBD"/>
</dbReference>
<evidence type="ECO:0000313" key="4">
    <source>
        <dbReference type="Proteomes" id="UP001501777"/>
    </source>
</evidence>
<dbReference type="PANTHER" id="PTHR18964:SF149">
    <property type="entry name" value="BIFUNCTIONAL UDP-N-ACETYLGLUCOSAMINE 2-EPIMERASE_N-ACETYLMANNOSAMINE KINASE"/>
    <property type="match status" value="1"/>
</dbReference>